<dbReference type="GO" id="GO:0000155">
    <property type="term" value="F:phosphorelay sensor kinase activity"/>
    <property type="evidence" value="ECO:0007669"/>
    <property type="project" value="InterPro"/>
</dbReference>
<evidence type="ECO:0000256" key="6">
    <source>
        <dbReference type="ARBA" id="ARBA00022485"/>
    </source>
</evidence>
<feature type="transmembrane region" description="Helical" evidence="19">
    <location>
        <begin position="162"/>
        <end position="183"/>
    </location>
</feature>
<keyword evidence="8" id="KW-0597">Phosphoprotein</keyword>
<feature type="transmembrane region" description="Helical" evidence="19">
    <location>
        <begin position="81"/>
        <end position="103"/>
    </location>
</feature>
<dbReference type="PRINTS" id="PR00344">
    <property type="entry name" value="BCTRLSENSOR"/>
</dbReference>
<dbReference type="GO" id="GO:0005524">
    <property type="term" value="F:ATP binding"/>
    <property type="evidence" value="ECO:0007669"/>
    <property type="project" value="UniProtKB-KW"/>
</dbReference>
<keyword evidence="14" id="KW-0408">Iron</keyword>
<protein>
    <recommendedName>
        <fullName evidence="5">Oxygen sensor histidine kinase NreB</fullName>
        <ecNumber evidence="4">2.7.13.3</ecNumber>
    </recommendedName>
    <alternativeName>
        <fullName evidence="18">Nitrogen regulation protein B</fullName>
    </alternativeName>
</protein>
<dbReference type="GO" id="GO:0016020">
    <property type="term" value="C:membrane"/>
    <property type="evidence" value="ECO:0007669"/>
    <property type="project" value="InterPro"/>
</dbReference>
<dbReference type="PANTHER" id="PTHR24421">
    <property type="entry name" value="NITRATE/NITRITE SENSOR PROTEIN NARX-RELATED"/>
    <property type="match status" value="1"/>
</dbReference>
<dbReference type="GO" id="GO:0005737">
    <property type="term" value="C:cytoplasm"/>
    <property type="evidence" value="ECO:0007669"/>
    <property type="project" value="UniProtKB-SubCell"/>
</dbReference>
<dbReference type="Pfam" id="PF13188">
    <property type="entry name" value="PAS_8"/>
    <property type="match status" value="1"/>
</dbReference>
<dbReference type="AlphaFoldDB" id="A0AAE3M6Q6"/>
<dbReference type="CDD" id="cd00130">
    <property type="entry name" value="PAS"/>
    <property type="match status" value="1"/>
</dbReference>
<evidence type="ECO:0000256" key="1">
    <source>
        <dbReference type="ARBA" id="ARBA00000085"/>
    </source>
</evidence>
<dbReference type="GO" id="GO:0046983">
    <property type="term" value="F:protein dimerization activity"/>
    <property type="evidence" value="ECO:0007669"/>
    <property type="project" value="InterPro"/>
</dbReference>
<evidence type="ECO:0000313" key="23">
    <source>
        <dbReference type="Proteomes" id="UP001209229"/>
    </source>
</evidence>
<dbReference type="NCBIfam" id="TIGR00229">
    <property type="entry name" value="sensory_box"/>
    <property type="match status" value="1"/>
</dbReference>
<sequence length="680" mass="77716">MSNSSVSLSAEKHYLFNKKLTEITLLAMSIFVLPFLIYVNFFSHMQDVYSPAIVKSNFILLCIVTLVLVLIKFISYTFKRIIILGLIFYIAGTGFMLGSIELLSITLVVLNTYTILTSTLKKSITIMAYSVLVLILMPYLLHHEILTFYYEAAAYHSDYRILVIRIFEALIGLGFVSSLIYAVNQNNKSIIEQLEKEVNESNLLNKSLVREVAERKKAQMQANEYAANFISLYDNSYDGFMILSKDNIIKDVNQALLDITGYDRNEMIGKDGIFFLSRESREIIERINDGDQEKGIFNLLIDAFDKYGKRQVLLTQRVVINFEDSVSFLVVLKDVTKQTLAQDELQKRELLYRTLFEQINDSILIINGAQIIDYNSVAKSLYSDIEKNILDNVPYVNLEKGVIEFDESLDLHLTIQDAIERKVDTFEWMHKLPNGKPPVFTLVNILPLKELGVNHYMIVERDITDRKRNQNLVLNSIIQTEENERKRISSDLHDGIGPILTTIKLYTQALLDAPTEEKQNVIKDKLINIVEEAVSSISDISFNISPHILVNYGIVAAVESFIKKFNITEKLHIEFKHNNVQRIVENKEITIYRLFTELINNTLKHANATKVGFTIEEKENFIELLYSDDGKGFDPELVTSNSLGMGLGNLKSRVQAFDGQFLLRSAEGEGMEVHIKMPKD</sequence>
<evidence type="ECO:0000256" key="10">
    <source>
        <dbReference type="ARBA" id="ARBA00022723"/>
    </source>
</evidence>
<dbReference type="InterPro" id="IPR050482">
    <property type="entry name" value="Sensor_HK_TwoCompSys"/>
</dbReference>
<dbReference type="SUPFAM" id="SSF55785">
    <property type="entry name" value="PYP-like sensor domain (PAS domain)"/>
    <property type="match status" value="2"/>
</dbReference>
<dbReference type="InterPro" id="IPR036890">
    <property type="entry name" value="HATPase_C_sf"/>
</dbReference>
<dbReference type="PROSITE" id="PS50109">
    <property type="entry name" value="HIS_KIN"/>
    <property type="match status" value="1"/>
</dbReference>
<evidence type="ECO:0000256" key="3">
    <source>
        <dbReference type="ARBA" id="ARBA00004496"/>
    </source>
</evidence>
<keyword evidence="19" id="KW-0812">Transmembrane</keyword>
<keyword evidence="23" id="KW-1185">Reference proteome</keyword>
<organism evidence="22 23">
    <name type="scientific">Plebeiibacterium sediminum</name>
    <dbReference type="NCBI Taxonomy" id="2992112"/>
    <lineage>
        <taxon>Bacteria</taxon>
        <taxon>Pseudomonadati</taxon>
        <taxon>Bacteroidota</taxon>
        <taxon>Bacteroidia</taxon>
        <taxon>Marinilabiliales</taxon>
        <taxon>Marinilabiliaceae</taxon>
        <taxon>Plebeiibacterium</taxon>
    </lineage>
</organism>
<evidence type="ECO:0000256" key="11">
    <source>
        <dbReference type="ARBA" id="ARBA00022741"/>
    </source>
</evidence>
<dbReference type="Gene3D" id="1.20.5.1930">
    <property type="match status" value="1"/>
</dbReference>
<dbReference type="GO" id="GO:0046872">
    <property type="term" value="F:metal ion binding"/>
    <property type="evidence" value="ECO:0007669"/>
    <property type="project" value="UniProtKB-KW"/>
</dbReference>
<evidence type="ECO:0000256" key="8">
    <source>
        <dbReference type="ARBA" id="ARBA00022553"/>
    </source>
</evidence>
<dbReference type="InterPro" id="IPR003594">
    <property type="entry name" value="HATPase_dom"/>
</dbReference>
<feature type="domain" description="Histidine kinase" evidence="20">
    <location>
        <begin position="491"/>
        <end position="680"/>
    </location>
</feature>
<dbReference type="InterPro" id="IPR011712">
    <property type="entry name" value="Sig_transdc_His_kin_sub3_dim/P"/>
</dbReference>
<reference evidence="22" key="1">
    <citation type="submission" date="2022-10" db="EMBL/GenBank/DDBJ databases">
        <authorList>
            <person name="Yu W.X."/>
        </authorList>
    </citation>
    <scope>NUCLEOTIDE SEQUENCE</scope>
    <source>
        <strain evidence="22">AAT</strain>
    </source>
</reference>
<feature type="domain" description="PAS" evidence="21">
    <location>
        <begin position="225"/>
        <end position="274"/>
    </location>
</feature>
<dbReference type="SUPFAM" id="SSF55874">
    <property type="entry name" value="ATPase domain of HSP90 chaperone/DNA topoisomerase II/histidine kinase"/>
    <property type="match status" value="1"/>
</dbReference>
<dbReference type="GO" id="GO:0051539">
    <property type="term" value="F:4 iron, 4 sulfur cluster binding"/>
    <property type="evidence" value="ECO:0007669"/>
    <property type="project" value="UniProtKB-KW"/>
</dbReference>
<keyword evidence="10" id="KW-0479">Metal-binding</keyword>
<dbReference type="Proteomes" id="UP001209229">
    <property type="component" value="Unassembled WGS sequence"/>
</dbReference>
<evidence type="ECO:0000256" key="9">
    <source>
        <dbReference type="ARBA" id="ARBA00022679"/>
    </source>
</evidence>
<comment type="subcellular location">
    <subcellularLocation>
        <location evidence="3">Cytoplasm</location>
    </subcellularLocation>
</comment>
<evidence type="ECO:0000259" key="21">
    <source>
        <dbReference type="PROSITE" id="PS50112"/>
    </source>
</evidence>
<evidence type="ECO:0000256" key="2">
    <source>
        <dbReference type="ARBA" id="ARBA00001966"/>
    </source>
</evidence>
<gene>
    <name evidence="22" type="ORF">OM075_15140</name>
</gene>
<feature type="transmembrane region" description="Helical" evidence="19">
    <location>
        <begin position="123"/>
        <end position="141"/>
    </location>
</feature>
<dbReference type="Gene3D" id="3.30.450.20">
    <property type="entry name" value="PAS domain"/>
    <property type="match status" value="2"/>
</dbReference>
<evidence type="ECO:0000256" key="18">
    <source>
        <dbReference type="ARBA" id="ARBA00030800"/>
    </source>
</evidence>
<keyword evidence="19" id="KW-0472">Membrane</keyword>
<dbReference type="Gene3D" id="3.30.565.10">
    <property type="entry name" value="Histidine kinase-like ATPase, C-terminal domain"/>
    <property type="match status" value="1"/>
</dbReference>
<evidence type="ECO:0000256" key="15">
    <source>
        <dbReference type="ARBA" id="ARBA00023012"/>
    </source>
</evidence>
<feature type="transmembrane region" description="Helical" evidence="19">
    <location>
        <begin position="20"/>
        <end position="41"/>
    </location>
</feature>
<keyword evidence="13" id="KW-0067">ATP-binding</keyword>
<dbReference type="Pfam" id="PF02518">
    <property type="entry name" value="HATPase_c"/>
    <property type="match status" value="1"/>
</dbReference>
<evidence type="ECO:0000256" key="16">
    <source>
        <dbReference type="ARBA" id="ARBA00023014"/>
    </source>
</evidence>
<dbReference type="CDD" id="cd16917">
    <property type="entry name" value="HATPase_UhpB-NarQ-NarX-like"/>
    <property type="match status" value="1"/>
</dbReference>
<keyword evidence="9" id="KW-0808">Transferase</keyword>
<evidence type="ECO:0000256" key="4">
    <source>
        <dbReference type="ARBA" id="ARBA00012438"/>
    </source>
</evidence>
<dbReference type="InterPro" id="IPR035965">
    <property type="entry name" value="PAS-like_dom_sf"/>
</dbReference>
<evidence type="ECO:0000256" key="14">
    <source>
        <dbReference type="ARBA" id="ARBA00023004"/>
    </source>
</evidence>
<keyword evidence="7" id="KW-0963">Cytoplasm</keyword>
<proteinExistence type="predicted"/>
<dbReference type="EC" id="2.7.13.3" evidence="4"/>
<evidence type="ECO:0000313" key="22">
    <source>
        <dbReference type="EMBL" id="MCW3787809.1"/>
    </source>
</evidence>
<dbReference type="Pfam" id="PF07730">
    <property type="entry name" value="HisKA_3"/>
    <property type="match status" value="1"/>
</dbReference>
<comment type="function">
    <text evidence="17">Member of the two-component regulatory system NreB/NreC involved in the control of dissimilatory nitrate/nitrite reduction in response to oxygen. NreB functions as a direct oxygen sensor histidine kinase which is autophosphorylated, in the absence of oxygen, probably at the conserved histidine residue, and transfers its phosphate group probably to a conserved aspartate residue of NreC. NreB/NreC activates the expression of the nitrate (narGHJI) and nitrite (nir) reductase operons, as well as the putative nitrate transporter gene narT.</text>
</comment>
<evidence type="ECO:0000256" key="12">
    <source>
        <dbReference type="ARBA" id="ARBA00022777"/>
    </source>
</evidence>
<dbReference type="EMBL" id="JAPDPJ010000037">
    <property type="protein sequence ID" value="MCW3787809.1"/>
    <property type="molecule type" value="Genomic_DNA"/>
</dbReference>
<keyword evidence="15" id="KW-0902">Two-component regulatory system</keyword>
<dbReference type="Pfam" id="PF13426">
    <property type="entry name" value="PAS_9"/>
    <property type="match status" value="1"/>
</dbReference>
<feature type="transmembrane region" description="Helical" evidence="19">
    <location>
        <begin position="53"/>
        <end position="74"/>
    </location>
</feature>
<keyword evidence="12" id="KW-0418">Kinase</keyword>
<dbReference type="PROSITE" id="PS50112">
    <property type="entry name" value="PAS"/>
    <property type="match status" value="1"/>
</dbReference>
<evidence type="ECO:0000259" key="20">
    <source>
        <dbReference type="PROSITE" id="PS50109"/>
    </source>
</evidence>
<keyword evidence="11" id="KW-0547">Nucleotide-binding</keyword>
<dbReference type="SMART" id="SM00091">
    <property type="entry name" value="PAS"/>
    <property type="match status" value="2"/>
</dbReference>
<name>A0AAE3M6Q6_9BACT</name>
<dbReference type="PANTHER" id="PTHR24421:SF10">
    <property type="entry name" value="NITRATE_NITRITE SENSOR PROTEIN NARQ"/>
    <property type="match status" value="1"/>
</dbReference>
<keyword evidence="16" id="KW-0411">Iron-sulfur</keyword>
<evidence type="ECO:0000256" key="13">
    <source>
        <dbReference type="ARBA" id="ARBA00022840"/>
    </source>
</evidence>
<dbReference type="RefSeq" id="WP_301191373.1">
    <property type="nucleotide sequence ID" value="NZ_JAPDPJ010000037.1"/>
</dbReference>
<evidence type="ECO:0000256" key="5">
    <source>
        <dbReference type="ARBA" id="ARBA00017322"/>
    </source>
</evidence>
<accession>A0AAE3M6Q6</accession>
<comment type="cofactor">
    <cofactor evidence="2">
        <name>[4Fe-4S] cluster</name>
        <dbReference type="ChEBI" id="CHEBI:49883"/>
    </cofactor>
</comment>
<evidence type="ECO:0000256" key="7">
    <source>
        <dbReference type="ARBA" id="ARBA00022490"/>
    </source>
</evidence>
<evidence type="ECO:0000256" key="17">
    <source>
        <dbReference type="ARBA" id="ARBA00024827"/>
    </source>
</evidence>
<dbReference type="InterPro" id="IPR005467">
    <property type="entry name" value="His_kinase_dom"/>
</dbReference>
<dbReference type="InterPro" id="IPR004358">
    <property type="entry name" value="Sig_transdc_His_kin-like_C"/>
</dbReference>
<keyword evidence="19" id="KW-1133">Transmembrane helix</keyword>
<comment type="caution">
    <text evidence="22">The sequence shown here is derived from an EMBL/GenBank/DDBJ whole genome shotgun (WGS) entry which is preliminary data.</text>
</comment>
<keyword evidence="6" id="KW-0004">4Fe-4S</keyword>
<dbReference type="InterPro" id="IPR000014">
    <property type="entry name" value="PAS"/>
</dbReference>
<comment type="catalytic activity">
    <reaction evidence="1">
        <text>ATP + protein L-histidine = ADP + protein N-phospho-L-histidine.</text>
        <dbReference type="EC" id="2.7.13.3"/>
    </reaction>
</comment>
<evidence type="ECO:0000256" key="19">
    <source>
        <dbReference type="SAM" id="Phobius"/>
    </source>
</evidence>